<evidence type="ECO:0000256" key="1">
    <source>
        <dbReference type="ARBA" id="ARBA00004941"/>
    </source>
</evidence>
<name>A0ABT9NCT8_9ACTO</name>
<keyword evidence="5 6" id="KW-0456">Lyase</keyword>
<dbReference type="InterPro" id="IPR020557">
    <property type="entry name" value="Fumarate_lyase_CS"/>
</dbReference>
<comment type="similarity">
    <text evidence="6">Belongs to the lyase 1 family. Argininosuccinate lyase subfamily.</text>
</comment>
<evidence type="ECO:0000313" key="10">
    <source>
        <dbReference type="Proteomes" id="UP001235966"/>
    </source>
</evidence>
<dbReference type="InterPro" id="IPR009049">
    <property type="entry name" value="Argininosuccinate_lyase"/>
</dbReference>
<comment type="catalytic activity">
    <reaction evidence="6">
        <text>2-(N(omega)-L-arginino)succinate = fumarate + L-arginine</text>
        <dbReference type="Rhea" id="RHEA:24020"/>
        <dbReference type="ChEBI" id="CHEBI:29806"/>
        <dbReference type="ChEBI" id="CHEBI:32682"/>
        <dbReference type="ChEBI" id="CHEBI:57472"/>
        <dbReference type="EC" id="4.3.2.1"/>
    </reaction>
</comment>
<dbReference type="Pfam" id="PF00206">
    <property type="entry name" value="Lyase_1"/>
    <property type="match status" value="1"/>
</dbReference>
<dbReference type="NCBIfam" id="TIGR00838">
    <property type="entry name" value="argH"/>
    <property type="match status" value="1"/>
</dbReference>
<dbReference type="HAMAP" id="MF_00006">
    <property type="entry name" value="Arg_succ_lyase"/>
    <property type="match status" value="1"/>
</dbReference>
<gene>
    <name evidence="6" type="primary">argH</name>
    <name evidence="9" type="ORF">J2S49_001615</name>
</gene>
<dbReference type="PANTHER" id="PTHR43814:SF1">
    <property type="entry name" value="ARGININOSUCCINATE LYASE"/>
    <property type="match status" value="1"/>
</dbReference>
<comment type="caution">
    <text evidence="9">The sequence shown here is derived from an EMBL/GenBank/DDBJ whole genome shotgun (WGS) entry which is preliminary data.</text>
</comment>
<evidence type="ECO:0000256" key="4">
    <source>
        <dbReference type="ARBA" id="ARBA00022605"/>
    </source>
</evidence>
<dbReference type="InterPro" id="IPR000362">
    <property type="entry name" value="Fumarate_lyase_fam"/>
</dbReference>
<dbReference type="EC" id="4.3.2.1" evidence="2 6"/>
<evidence type="ECO:0000313" key="9">
    <source>
        <dbReference type="EMBL" id="MDP9801539.1"/>
    </source>
</evidence>
<dbReference type="InterPro" id="IPR022761">
    <property type="entry name" value="Fumarate_lyase_N"/>
</dbReference>
<dbReference type="PRINTS" id="PR00149">
    <property type="entry name" value="FUMRATELYASE"/>
</dbReference>
<dbReference type="Pfam" id="PF14698">
    <property type="entry name" value="ASL_C2"/>
    <property type="match status" value="1"/>
</dbReference>
<evidence type="ECO:0000256" key="2">
    <source>
        <dbReference type="ARBA" id="ARBA00012338"/>
    </source>
</evidence>
<dbReference type="Gene3D" id="1.20.200.10">
    <property type="entry name" value="Fumarase/aspartase (Central domain)"/>
    <property type="match status" value="1"/>
</dbReference>
<evidence type="ECO:0000256" key="6">
    <source>
        <dbReference type="HAMAP-Rule" id="MF_00006"/>
    </source>
</evidence>
<reference evidence="9 10" key="1">
    <citation type="submission" date="2023-07" db="EMBL/GenBank/DDBJ databases">
        <title>Sequencing the genomes of 1000 actinobacteria strains.</title>
        <authorList>
            <person name="Klenk H.-P."/>
        </authorList>
    </citation>
    <scope>NUCLEOTIDE SEQUENCE [LARGE SCALE GENOMIC DNA]</scope>
    <source>
        <strain evidence="9 10">DSM 102162</strain>
    </source>
</reference>
<keyword evidence="3 6" id="KW-0055">Arginine biosynthesis</keyword>
<dbReference type="RefSeq" id="WP_307014776.1">
    <property type="nucleotide sequence ID" value="NZ_JAUSQW010000001.1"/>
</dbReference>
<feature type="domain" description="Argininosuccinate lyase C-terminal" evidence="8">
    <location>
        <begin position="365"/>
        <end position="433"/>
    </location>
</feature>
<dbReference type="InterPro" id="IPR008948">
    <property type="entry name" value="L-Aspartase-like"/>
</dbReference>
<organism evidence="9 10">
    <name type="scientific">Arcanobacterium wilhelmae</name>
    <dbReference type="NCBI Taxonomy" id="1803177"/>
    <lineage>
        <taxon>Bacteria</taxon>
        <taxon>Bacillati</taxon>
        <taxon>Actinomycetota</taxon>
        <taxon>Actinomycetes</taxon>
        <taxon>Actinomycetales</taxon>
        <taxon>Actinomycetaceae</taxon>
        <taxon>Arcanobacterium</taxon>
    </lineage>
</organism>
<protein>
    <recommendedName>
        <fullName evidence="2 6">Argininosuccinate lyase</fullName>
        <shortName evidence="6">ASAL</shortName>
        <ecNumber evidence="2 6">4.3.2.1</ecNumber>
    </recommendedName>
    <alternativeName>
        <fullName evidence="6">Arginosuccinase</fullName>
    </alternativeName>
</protein>
<accession>A0ABT9NCT8</accession>
<dbReference type="PANTHER" id="PTHR43814">
    <property type="entry name" value="ARGININOSUCCINATE LYASE"/>
    <property type="match status" value="1"/>
</dbReference>
<comment type="subcellular location">
    <subcellularLocation>
        <location evidence="6">Cytoplasm</location>
    </subcellularLocation>
</comment>
<evidence type="ECO:0000259" key="7">
    <source>
        <dbReference type="Pfam" id="PF00206"/>
    </source>
</evidence>
<feature type="domain" description="Fumarate lyase N-terminal" evidence="7">
    <location>
        <begin position="8"/>
        <end position="302"/>
    </location>
</feature>
<dbReference type="Proteomes" id="UP001235966">
    <property type="component" value="Unassembled WGS sequence"/>
</dbReference>
<dbReference type="InterPro" id="IPR024083">
    <property type="entry name" value="Fumarase/histidase_N"/>
</dbReference>
<evidence type="ECO:0000256" key="3">
    <source>
        <dbReference type="ARBA" id="ARBA00022571"/>
    </source>
</evidence>
<dbReference type="PRINTS" id="PR00145">
    <property type="entry name" value="ARGSUCLYASE"/>
</dbReference>
<dbReference type="PROSITE" id="PS00163">
    <property type="entry name" value="FUMARATE_LYASES"/>
    <property type="match status" value="1"/>
</dbReference>
<keyword evidence="10" id="KW-1185">Reference proteome</keyword>
<dbReference type="EMBL" id="JAUSQW010000001">
    <property type="protein sequence ID" value="MDP9801539.1"/>
    <property type="molecule type" value="Genomic_DNA"/>
</dbReference>
<keyword evidence="6" id="KW-0963">Cytoplasm</keyword>
<sequence length="467" mass="50285">MAKMMWDGRFQKATAADVAKMNSSLGFDQRMYAADIAGSIAHATMLAAVGVLTDTERDAIVGGLRGIQADIESGTLAFDNGAEDIHMFVEEELTARIGEPGKKLHTARSRNDQVATDLRLWMRGELATLTAMIGELTTTVIAVAEAHTSTVMPGYTHLQRAQPITFGHHLMAYAHMFVRDLARLADAGARANVSPLGAAALATTTYPIDRAMSAELLGFDAVMGNSIDAVADRDYVVEVAAALSLFMMHLSRLSEEVILWSSAEFAFVEIDDAYATGSSIMPQKKNPDVAELTRGKTSRVFGHLLGLLTMMKNLPLAYNKDLQEDKEAIFDVVDTVRLVVPAFTGMIATLDVREERMREAAAGGFTNATNLADYLVTKGVPFREAHAHSGALVHYCIEHGTVLEDLPLEVFQAESDVIEDDVYGFLDIDACVARRNIPGGPAPAAVVADIAAVRSELATLRISAGAQ</sequence>
<keyword evidence="4 6" id="KW-0028">Amino-acid biosynthesis</keyword>
<dbReference type="Gene3D" id="1.10.275.10">
    <property type="entry name" value="Fumarase/aspartase (N-terminal domain)"/>
    <property type="match status" value="1"/>
</dbReference>
<dbReference type="SUPFAM" id="SSF48557">
    <property type="entry name" value="L-aspartase-like"/>
    <property type="match status" value="1"/>
</dbReference>
<evidence type="ECO:0000256" key="5">
    <source>
        <dbReference type="ARBA" id="ARBA00023239"/>
    </source>
</evidence>
<proteinExistence type="inferred from homology"/>
<dbReference type="CDD" id="cd01359">
    <property type="entry name" value="Argininosuccinate_lyase"/>
    <property type="match status" value="1"/>
</dbReference>
<comment type="pathway">
    <text evidence="1 6">Amino-acid biosynthesis; L-arginine biosynthesis; L-arginine from L-ornithine and carbamoyl phosphate: step 3/3.</text>
</comment>
<dbReference type="InterPro" id="IPR029419">
    <property type="entry name" value="Arg_succ_lyase_C"/>
</dbReference>
<dbReference type="Gene3D" id="1.10.40.30">
    <property type="entry name" value="Fumarase/aspartase (C-terminal domain)"/>
    <property type="match status" value="1"/>
</dbReference>
<evidence type="ECO:0000259" key="8">
    <source>
        <dbReference type="Pfam" id="PF14698"/>
    </source>
</evidence>
<dbReference type="GO" id="GO:0004056">
    <property type="term" value="F:argininosuccinate lyase activity"/>
    <property type="evidence" value="ECO:0007669"/>
    <property type="project" value="UniProtKB-EC"/>
</dbReference>